<dbReference type="GO" id="GO:0032259">
    <property type="term" value="P:methylation"/>
    <property type="evidence" value="ECO:0007669"/>
    <property type="project" value="UniProtKB-KW"/>
</dbReference>
<organism evidence="3">
    <name type="scientific">Xanthomonas indica</name>
    <dbReference type="NCBI Taxonomy" id="2912242"/>
    <lineage>
        <taxon>Bacteria</taxon>
        <taxon>Pseudomonadati</taxon>
        <taxon>Pseudomonadota</taxon>
        <taxon>Gammaproteobacteria</taxon>
        <taxon>Lysobacterales</taxon>
        <taxon>Lysobacteraceae</taxon>
        <taxon>Xanthomonas</taxon>
    </lineage>
</organism>
<accession>A0AAU8I1W7</accession>
<name>A0AAU8I1W7_9XANT</name>
<dbReference type="Proteomes" id="UP001430647">
    <property type="component" value="Unassembled WGS sequence"/>
</dbReference>
<reference evidence="2" key="2">
    <citation type="submission" date="2022-01" db="EMBL/GenBank/DDBJ databases">
        <authorList>
            <person name="Rana R."/>
            <person name="Patil P.B."/>
        </authorList>
    </citation>
    <scope>NUCLEOTIDE SEQUENCE</scope>
    <source>
        <strain evidence="2">PPL560</strain>
    </source>
</reference>
<dbReference type="AlphaFoldDB" id="A0AAU8I1W7"/>
<reference evidence="3" key="3">
    <citation type="submission" date="2023-08" db="EMBL/GenBank/DDBJ databases">
        <title>Complete genome sequence of Xanthomonas indica.</title>
        <authorList>
            <person name="Patil P.B."/>
            <person name="Rana R."/>
        </authorList>
    </citation>
    <scope>NUCLEOTIDE SEQUENCE</scope>
    <source>
        <strain evidence="3">PPL560</strain>
    </source>
</reference>
<proteinExistence type="predicted"/>
<dbReference type="InterPro" id="IPR029063">
    <property type="entry name" value="SAM-dependent_MTases_sf"/>
</dbReference>
<evidence type="ECO:0000313" key="4">
    <source>
        <dbReference type="Proteomes" id="UP001430647"/>
    </source>
</evidence>
<dbReference type="EMBL" id="CP131914">
    <property type="protein sequence ID" value="XCI79181.1"/>
    <property type="molecule type" value="Genomic_DNA"/>
</dbReference>
<dbReference type="RefSeq" id="WP_242158495.1">
    <property type="nucleotide sequence ID" value="NZ_CP131914.1"/>
</dbReference>
<dbReference type="NCBIfam" id="TIGR01444">
    <property type="entry name" value="fkbM_fam"/>
    <property type="match status" value="1"/>
</dbReference>
<evidence type="ECO:0000313" key="3">
    <source>
        <dbReference type="EMBL" id="XCI79181.1"/>
    </source>
</evidence>
<dbReference type="Pfam" id="PF05050">
    <property type="entry name" value="Methyltransf_21"/>
    <property type="match status" value="1"/>
</dbReference>
<dbReference type="GO" id="GO:0008168">
    <property type="term" value="F:methyltransferase activity"/>
    <property type="evidence" value="ECO:0007669"/>
    <property type="project" value="UniProtKB-KW"/>
</dbReference>
<keyword evidence="3" id="KW-0808">Transferase</keyword>
<dbReference type="InterPro" id="IPR006342">
    <property type="entry name" value="FkbM_mtfrase"/>
</dbReference>
<sequence>MTIPCGLIALPRDMPLVSVFPASARLLWRALSSGPMTDPLAALQREADLIDACMRAGGAMFLAPSSYLGNVFAAAAAAALRARAPGIQIVAVDDVLDAQGTPVAGFDTVLPTAALRRDSQLAKLPAINCGYSIPTWLHFAQLVQQVGGRHVDLPELMYALDMTLIYQTGPTTRAQTLAHAQRFDAVRARLADALSVGTLDAVLQMALNGDRQPLLEVLCPGEQEYFSMFAGNPHPIRIGADEHYVDIGAYDGDTVRKFRIAARNRYAAIHAFEPDPTNYAVLQQGLAEDGGRTTLYNAAVADSAGTLAFDAQGTMGSRLDGNGAAHVDCLRLDDVVERATLLKMDVEGAEPLVLRGATELIRRCRPRLAITCYHHALDLLDIVAELDRILPGARLRLRKYSLYFYDTVLYVEWD</sequence>
<dbReference type="SUPFAM" id="SSF53335">
    <property type="entry name" value="S-adenosyl-L-methionine-dependent methyltransferases"/>
    <property type="match status" value="1"/>
</dbReference>
<feature type="domain" description="Methyltransferase FkbM" evidence="1">
    <location>
        <begin position="246"/>
        <end position="375"/>
    </location>
</feature>
<evidence type="ECO:0000259" key="1">
    <source>
        <dbReference type="Pfam" id="PF05050"/>
    </source>
</evidence>
<dbReference type="PANTHER" id="PTHR34203:SF15">
    <property type="entry name" value="SLL1173 PROTEIN"/>
    <property type="match status" value="1"/>
</dbReference>
<reference evidence="2 4" key="1">
    <citation type="journal article" date="2022" name="Curr. Microbiol.">
        <title>Xanthomonas indica sp. nov., a Novel Member of Non-Pathogenic Xanthomonas Community from Healthy Rice Seeds.</title>
        <authorList>
            <person name="Rana R."/>
            <person name="Madhavan V.N."/>
            <person name="Saroha T."/>
            <person name="Bansal K."/>
            <person name="Kaur A."/>
            <person name="Sonti R.V."/>
            <person name="Patel H.K."/>
            <person name="Patil P.B."/>
        </authorList>
    </citation>
    <scope>NUCLEOTIDE SEQUENCE [LARGE SCALE GENOMIC DNA]</scope>
    <source>
        <strain evidence="2 4">PPL560</strain>
    </source>
</reference>
<protein>
    <submittedName>
        <fullName evidence="3">FkbM family methyltransferase</fullName>
    </submittedName>
</protein>
<dbReference type="Gene3D" id="3.40.50.150">
    <property type="entry name" value="Vaccinia Virus protein VP39"/>
    <property type="match status" value="1"/>
</dbReference>
<dbReference type="KEGG" id="xin:Q7W82_12895"/>
<evidence type="ECO:0000313" key="2">
    <source>
        <dbReference type="EMBL" id="MCI2260682.1"/>
    </source>
</evidence>
<dbReference type="EMBL" id="JAKJPQ010000003">
    <property type="protein sequence ID" value="MCI2260682.1"/>
    <property type="molecule type" value="Genomic_DNA"/>
</dbReference>
<keyword evidence="3" id="KW-0489">Methyltransferase</keyword>
<gene>
    <name evidence="2" type="ORF">L3V74_03930</name>
    <name evidence="3" type="ORF">Q7W82_12895</name>
</gene>
<keyword evidence="4" id="KW-1185">Reference proteome</keyword>
<dbReference type="InterPro" id="IPR052514">
    <property type="entry name" value="SAM-dependent_MTase"/>
</dbReference>
<dbReference type="PANTHER" id="PTHR34203">
    <property type="entry name" value="METHYLTRANSFERASE, FKBM FAMILY PROTEIN"/>
    <property type="match status" value="1"/>
</dbReference>